<protein>
    <submittedName>
        <fullName evidence="1">Uncharacterized protein</fullName>
    </submittedName>
</protein>
<evidence type="ECO:0000313" key="2">
    <source>
        <dbReference type="Proteomes" id="UP000008190"/>
    </source>
</evidence>
<dbReference type="STRING" id="1127134.NOCYR_2306"/>
<dbReference type="KEGG" id="ncy:NOCYR_2306"/>
<dbReference type="HOGENOM" id="CLU_171041_0_0_11"/>
<evidence type="ECO:0000313" key="1">
    <source>
        <dbReference type="EMBL" id="CCF63083.1"/>
    </source>
</evidence>
<name>H6R204_NOCCG</name>
<dbReference type="EMBL" id="FO082843">
    <property type="protein sequence ID" value="CCF63083.1"/>
    <property type="molecule type" value="Genomic_DNA"/>
</dbReference>
<dbReference type="AlphaFoldDB" id="H6R204"/>
<sequence length="104" mass="11487">MRRLGGDSEVGHSPTLFLTETNPPRYVVQGWRTDEADQIEIPHGLLTYLEPRTCLGALLRDTGHGTFMLTGEPVTDAEALEQIQLPGHETAVVVPLGRQIRRDA</sequence>
<organism evidence="1 2">
    <name type="scientific">Nocardia cyriacigeorgica (strain GUH-2)</name>
    <dbReference type="NCBI Taxonomy" id="1127134"/>
    <lineage>
        <taxon>Bacteria</taxon>
        <taxon>Bacillati</taxon>
        <taxon>Actinomycetota</taxon>
        <taxon>Actinomycetes</taxon>
        <taxon>Mycobacteriales</taxon>
        <taxon>Nocardiaceae</taxon>
        <taxon>Nocardia</taxon>
    </lineage>
</organism>
<proteinExistence type="predicted"/>
<dbReference type="Proteomes" id="UP000008190">
    <property type="component" value="Chromosome"/>
</dbReference>
<dbReference type="eggNOG" id="ENOG5031ZJ3">
    <property type="taxonomic scope" value="Bacteria"/>
</dbReference>
<reference evidence="1 2" key="1">
    <citation type="journal article" date="2012" name="J. Bacteriol.">
        <title>Genome sequence of the human- and animal-pathogenic strain Nocardia cyriacigeorgica GUH-2.</title>
        <authorList>
            <person name="Zoropogui A."/>
            <person name="Pujic P."/>
            <person name="Normand P."/>
            <person name="Barbe V."/>
            <person name="Beaman B."/>
            <person name="Beaman L."/>
            <person name="Boiron P."/>
            <person name="Colinon C."/>
            <person name="Deredjian A."/>
            <person name="Graindorge A."/>
            <person name="Mangenot S."/>
            <person name="Nazaret S."/>
            <person name="Neto M."/>
            <person name="Petit S."/>
            <person name="Roche D."/>
            <person name="Vallenet D."/>
            <person name="Rodriguez-Nava V."/>
            <person name="Richard Y."/>
            <person name="Cournoyer B."/>
            <person name="Blaha D."/>
        </authorList>
    </citation>
    <scope>NUCLEOTIDE SEQUENCE [LARGE SCALE GENOMIC DNA]</scope>
    <source>
        <strain evidence="1 2">GUH-2</strain>
    </source>
</reference>
<keyword evidence="2" id="KW-1185">Reference proteome</keyword>
<accession>H6R204</accession>
<gene>
    <name evidence="1" type="ordered locus">NOCYR_2306</name>
</gene>